<proteinExistence type="predicted"/>
<comment type="caution">
    <text evidence="3">The sequence shown here is derived from an EMBL/GenBank/DDBJ whole genome shotgun (WGS) entry which is preliminary data.</text>
</comment>
<keyword evidence="1" id="KW-0812">Transmembrane</keyword>
<dbReference type="Pfam" id="PF06496">
    <property type="entry name" value="DUF1097"/>
    <property type="match status" value="1"/>
</dbReference>
<keyword evidence="1" id="KW-1133">Transmembrane helix</keyword>
<feature type="chain" id="PRO_5046119632" evidence="2">
    <location>
        <begin position="21"/>
        <end position="161"/>
    </location>
</feature>
<feature type="transmembrane region" description="Helical" evidence="1">
    <location>
        <begin position="48"/>
        <end position="67"/>
    </location>
</feature>
<name>A0ABU7G948_9ALTE</name>
<gene>
    <name evidence="3" type="ORF">SNR37_001112</name>
</gene>
<organism evidence="3 4">
    <name type="scientific">Agarivorans aestuarii</name>
    <dbReference type="NCBI Taxonomy" id="1563703"/>
    <lineage>
        <taxon>Bacteria</taxon>
        <taxon>Pseudomonadati</taxon>
        <taxon>Pseudomonadota</taxon>
        <taxon>Gammaproteobacteria</taxon>
        <taxon>Alteromonadales</taxon>
        <taxon>Alteromonadaceae</taxon>
        <taxon>Agarivorans</taxon>
    </lineage>
</organism>
<sequence>MFNRNYVLISLAAAITAALAATLANSLGWPVWAMFVGWVAFYTGKHTLIGVVATYSCLALGIIFGNFAGLTIASLAQQIGFWSITPVVFVVALVVVSLRGIPLFNNIPSYFLGMIAFIAAHMPAGISSTMSLLVVTALGIIAAFCTAVAQGKLIQRASADN</sequence>
<dbReference type="EMBL" id="JAYDYW010000016">
    <property type="protein sequence ID" value="MEE1675785.1"/>
    <property type="molecule type" value="Genomic_DNA"/>
</dbReference>
<evidence type="ECO:0000313" key="3">
    <source>
        <dbReference type="EMBL" id="MEE1675785.1"/>
    </source>
</evidence>
<dbReference type="InterPro" id="IPR009476">
    <property type="entry name" value="DUF1097"/>
</dbReference>
<keyword evidence="4" id="KW-1185">Reference proteome</keyword>
<feature type="transmembrane region" description="Helical" evidence="1">
    <location>
        <begin position="132"/>
        <end position="151"/>
    </location>
</feature>
<feature type="transmembrane region" description="Helical" evidence="1">
    <location>
        <begin position="79"/>
        <end position="101"/>
    </location>
</feature>
<evidence type="ECO:0000313" key="4">
    <source>
        <dbReference type="Proteomes" id="UP001310248"/>
    </source>
</evidence>
<evidence type="ECO:0000256" key="1">
    <source>
        <dbReference type="SAM" id="Phobius"/>
    </source>
</evidence>
<dbReference type="Proteomes" id="UP001310248">
    <property type="component" value="Unassembled WGS sequence"/>
</dbReference>
<dbReference type="RefSeq" id="WP_329776570.1">
    <property type="nucleotide sequence ID" value="NZ_JAYDYW010000016.1"/>
</dbReference>
<feature type="signal peptide" evidence="2">
    <location>
        <begin position="1"/>
        <end position="20"/>
    </location>
</feature>
<protein>
    <submittedName>
        <fullName evidence="3">DUF1097 domain-containing protein</fullName>
    </submittedName>
</protein>
<keyword evidence="1" id="KW-0472">Membrane</keyword>
<reference evidence="4" key="1">
    <citation type="submission" date="2023-07" db="EMBL/GenBank/DDBJ databases">
        <title>Draft genome sequence of Agarivorans aestuarii strain ZMCS4, a CAZymes producing bacteria isolated from the marine brown algae Clodostephus spongiosus.</title>
        <authorList>
            <person name="Lorente B."/>
            <person name="Cabral C."/>
            <person name="Frias J."/>
            <person name="Faria J."/>
            <person name="Toubarro D."/>
        </authorList>
    </citation>
    <scope>NUCLEOTIDE SEQUENCE [LARGE SCALE GENOMIC DNA]</scope>
    <source>
        <strain evidence="4">ZMCS4</strain>
    </source>
</reference>
<keyword evidence="2" id="KW-0732">Signal</keyword>
<accession>A0ABU7G948</accession>
<evidence type="ECO:0000256" key="2">
    <source>
        <dbReference type="SAM" id="SignalP"/>
    </source>
</evidence>